<dbReference type="GO" id="GO:0043565">
    <property type="term" value="F:sequence-specific DNA binding"/>
    <property type="evidence" value="ECO:0007669"/>
    <property type="project" value="InterPro"/>
</dbReference>
<protein>
    <recommendedName>
        <fullName evidence="3">Chromosomal replication initiator DnaA C-terminal domain-containing protein</fullName>
    </recommendedName>
</protein>
<comment type="caution">
    <text evidence="1">The sequence shown here is derived from an EMBL/GenBank/DDBJ whole genome shotgun (WGS) entry which is preliminary data.</text>
</comment>
<dbReference type="SUPFAM" id="SSF48295">
    <property type="entry name" value="TrpR-like"/>
    <property type="match status" value="1"/>
</dbReference>
<dbReference type="AlphaFoldDB" id="A0A1E3X9Y3"/>
<dbReference type="EMBL" id="MAYW01000095">
    <property type="protein sequence ID" value="ODS31784.1"/>
    <property type="molecule type" value="Genomic_DNA"/>
</dbReference>
<name>A0A1E3X9Y3_9BACT</name>
<evidence type="ECO:0000313" key="2">
    <source>
        <dbReference type="Proteomes" id="UP000094056"/>
    </source>
</evidence>
<dbReference type="InterPro" id="IPR010921">
    <property type="entry name" value="Trp_repressor/repl_initiator"/>
</dbReference>
<sequence>MGSKEGIQRLRGKLREEVHPEKPQIRKVKGALTIKELVKECSLKLGISDEEIEGMRVPIRRIRRIKRDALIYMIWSEGTISLKEIGDHSGVGYSSISHACRRGESYMLKDKKAKW</sequence>
<evidence type="ECO:0008006" key="3">
    <source>
        <dbReference type="Google" id="ProtNLM"/>
    </source>
</evidence>
<accession>A0A1E3X9Y3</accession>
<dbReference type="Proteomes" id="UP000094056">
    <property type="component" value="Unassembled WGS sequence"/>
</dbReference>
<gene>
    <name evidence="1" type="ORF">SCARUB_03108</name>
</gene>
<reference evidence="1 2" key="1">
    <citation type="submission" date="2016-07" db="EMBL/GenBank/DDBJ databases">
        <title>Draft genome of Scalindua rubra, obtained from a brine-seawater interface in the Red Sea, sheds light on salt adaptation in anammox bacteria.</title>
        <authorList>
            <person name="Speth D.R."/>
            <person name="Lagkouvardos I."/>
            <person name="Wang Y."/>
            <person name="Qian P.-Y."/>
            <person name="Dutilh B.E."/>
            <person name="Jetten M.S."/>
        </authorList>
    </citation>
    <scope>NUCLEOTIDE SEQUENCE [LARGE SCALE GENOMIC DNA]</scope>
    <source>
        <strain evidence="1">BSI-1</strain>
    </source>
</reference>
<organism evidence="1 2">
    <name type="scientific">Candidatus Scalindua rubra</name>
    <dbReference type="NCBI Taxonomy" id="1872076"/>
    <lineage>
        <taxon>Bacteria</taxon>
        <taxon>Pseudomonadati</taxon>
        <taxon>Planctomycetota</taxon>
        <taxon>Candidatus Brocadiia</taxon>
        <taxon>Candidatus Brocadiales</taxon>
        <taxon>Candidatus Scalinduaceae</taxon>
        <taxon>Candidatus Scalindua</taxon>
    </lineage>
</organism>
<proteinExistence type="predicted"/>
<dbReference type="Gene3D" id="1.10.1750.10">
    <property type="match status" value="1"/>
</dbReference>
<evidence type="ECO:0000313" key="1">
    <source>
        <dbReference type="EMBL" id="ODS31784.1"/>
    </source>
</evidence>